<evidence type="ECO:0000259" key="3">
    <source>
        <dbReference type="PROSITE" id="PS50097"/>
    </source>
</evidence>
<protein>
    <recommendedName>
        <fullName evidence="3">BTB domain-containing protein</fullName>
    </recommendedName>
</protein>
<dbReference type="InterPro" id="IPR015915">
    <property type="entry name" value="Kelch-typ_b-propeller"/>
</dbReference>
<dbReference type="PANTHER" id="PTHR43503">
    <property type="entry name" value="MCG48959-RELATED"/>
    <property type="match status" value="1"/>
</dbReference>
<accession>A0A367JYL3</accession>
<dbReference type="OrthoDB" id="432528at2759"/>
<dbReference type="SUPFAM" id="SSF54695">
    <property type="entry name" value="POZ domain"/>
    <property type="match status" value="1"/>
</dbReference>
<name>A0A367JYL3_RHIAZ</name>
<dbReference type="STRING" id="86630.A0A367JYL3"/>
<dbReference type="InterPro" id="IPR011333">
    <property type="entry name" value="SKP1/BTB/POZ_sf"/>
</dbReference>
<dbReference type="PROSITE" id="PS50097">
    <property type="entry name" value="BTB"/>
    <property type="match status" value="1"/>
</dbReference>
<dbReference type="Pfam" id="PF00651">
    <property type="entry name" value="BTB"/>
    <property type="match status" value="1"/>
</dbReference>
<keyword evidence="2" id="KW-0677">Repeat</keyword>
<evidence type="ECO:0000256" key="2">
    <source>
        <dbReference type="ARBA" id="ARBA00022737"/>
    </source>
</evidence>
<evidence type="ECO:0000313" key="5">
    <source>
        <dbReference type="Proteomes" id="UP000252139"/>
    </source>
</evidence>
<dbReference type="Gene3D" id="2.120.10.80">
    <property type="entry name" value="Kelch-type beta propeller"/>
    <property type="match status" value="2"/>
</dbReference>
<organism evidence="4 5">
    <name type="scientific">Rhizopus azygosporus</name>
    <name type="common">Rhizopus microsporus var. azygosporus</name>
    <dbReference type="NCBI Taxonomy" id="86630"/>
    <lineage>
        <taxon>Eukaryota</taxon>
        <taxon>Fungi</taxon>
        <taxon>Fungi incertae sedis</taxon>
        <taxon>Mucoromycota</taxon>
        <taxon>Mucoromycotina</taxon>
        <taxon>Mucoromycetes</taxon>
        <taxon>Mucorales</taxon>
        <taxon>Mucorineae</taxon>
        <taxon>Rhizopodaceae</taxon>
        <taxon>Rhizopus</taxon>
    </lineage>
</organism>
<dbReference type="CDD" id="cd18186">
    <property type="entry name" value="BTB_POZ_ZBTB_KLHL-like"/>
    <property type="match status" value="1"/>
</dbReference>
<keyword evidence="5" id="KW-1185">Reference proteome</keyword>
<dbReference type="GO" id="GO:0005739">
    <property type="term" value="C:mitochondrion"/>
    <property type="evidence" value="ECO:0007669"/>
    <property type="project" value="TreeGrafter"/>
</dbReference>
<dbReference type="GO" id="GO:0045454">
    <property type="term" value="P:cell redox homeostasis"/>
    <property type="evidence" value="ECO:0007669"/>
    <property type="project" value="TreeGrafter"/>
</dbReference>
<dbReference type="PANTHER" id="PTHR43503:SF2">
    <property type="entry name" value="NEGATIVE REGULATOR OF SPORULATION MDS3-RELATED"/>
    <property type="match status" value="1"/>
</dbReference>
<comment type="caution">
    <text evidence="4">The sequence shown here is derived from an EMBL/GenBank/DDBJ whole genome shotgun (WGS) entry which is preliminary data.</text>
</comment>
<dbReference type="Pfam" id="PF24681">
    <property type="entry name" value="Kelch_KLHDC2_KLHL20_DRC7"/>
    <property type="match status" value="1"/>
</dbReference>
<gene>
    <name evidence="4" type="ORF">CU097_013092</name>
</gene>
<reference evidence="4 5" key="1">
    <citation type="journal article" date="2018" name="G3 (Bethesda)">
        <title>Phylogenetic and Phylogenomic Definition of Rhizopus Species.</title>
        <authorList>
            <person name="Gryganskyi A.P."/>
            <person name="Golan J."/>
            <person name="Dolatabadi S."/>
            <person name="Mondo S."/>
            <person name="Robb S."/>
            <person name="Idnurm A."/>
            <person name="Muszewska A."/>
            <person name="Steczkiewicz K."/>
            <person name="Masonjones S."/>
            <person name="Liao H.L."/>
            <person name="Gajdeczka M.T."/>
            <person name="Anike F."/>
            <person name="Vuek A."/>
            <person name="Anishchenko I.M."/>
            <person name="Voigt K."/>
            <person name="de Hoog G.S."/>
            <person name="Smith M.E."/>
            <person name="Heitman J."/>
            <person name="Vilgalys R."/>
            <person name="Stajich J.E."/>
        </authorList>
    </citation>
    <scope>NUCLEOTIDE SEQUENCE [LARGE SCALE GENOMIC DNA]</scope>
    <source>
        <strain evidence="4 5">CBS 357.93</strain>
    </source>
</reference>
<feature type="domain" description="BTB" evidence="3">
    <location>
        <begin position="377"/>
        <end position="444"/>
    </location>
</feature>
<dbReference type="GO" id="GO:0005829">
    <property type="term" value="C:cytosol"/>
    <property type="evidence" value="ECO:0007669"/>
    <property type="project" value="TreeGrafter"/>
</dbReference>
<sequence length="584" mass="66768">MLKYNQTTRTTGKNLVGIWRPAFIEHNQSLYAFGGGGHVTDDLRYLDLSTMCWKALDNVQGTPPSRRYGHTATKWKDSVIIVGGCTDNQEYCNDVYIFNLTTQTWHQPTTVGTINNRHLHSAVVFENKLIVFGGFSKTTDCNMCTYVLDEMCILDLNTMTWTTHYNMPPRYNHSATLVGNKMYIYAGKDEQGTTVSDLFVIHLQNEPYTAYPLICTDQFEDLGMVLAKSQHFCDTTCGKLFVFGRYANRRQLDNSDKNSSNNSISSDNDLIYGLWMLDLDTLQWKKQECSNHFEVGGWNYFIVIREPLNDKIASPRSQVSCNSLLFLGNTDSSKTQGYDHFRDALTINCESLGLYDLGEPRLPTTELLKLLNTPEYSDFSIRTGDGKEIYVHQVILLSRWPHFKNMCTSGMFESVTKTIVMPEPFDVVMAFLKYIYGDTLDDSEPWQILCELLLLANLYQLHRLKKLCCQRLYTHHMSIESCGYIFEKAIMTDEIGLKWLTLKFMFQNYGSFIKSNVFNQLSAIVQEEFVKAVPDEAVLEIGRSGYVAPKSMSCDRKETLVIEYPVETHTSLVYVGDSSLSLRI</sequence>
<keyword evidence="1" id="KW-0880">Kelch repeat</keyword>
<dbReference type="EMBL" id="PJQL01000514">
    <property type="protein sequence ID" value="RCH95008.1"/>
    <property type="molecule type" value="Genomic_DNA"/>
</dbReference>
<dbReference type="SUPFAM" id="SSF117281">
    <property type="entry name" value="Kelch motif"/>
    <property type="match status" value="1"/>
</dbReference>
<dbReference type="Gene3D" id="3.30.710.10">
    <property type="entry name" value="Potassium Channel Kv1.1, Chain A"/>
    <property type="match status" value="1"/>
</dbReference>
<dbReference type="SMART" id="SM00225">
    <property type="entry name" value="BTB"/>
    <property type="match status" value="1"/>
</dbReference>
<dbReference type="Proteomes" id="UP000252139">
    <property type="component" value="Unassembled WGS sequence"/>
</dbReference>
<evidence type="ECO:0000313" key="4">
    <source>
        <dbReference type="EMBL" id="RCH95008.1"/>
    </source>
</evidence>
<evidence type="ECO:0000256" key="1">
    <source>
        <dbReference type="ARBA" id="ARBA00022441"/>
    </source>
</evidence>
<proteinExistence type="predicted"/>
<dbReference type="AlphaFoldDB" id="A0A367JYL3"/>
<dbReference type="InterPro" id="IPR000210">
    <property type="entry name" value="BTB/POZ_dom"/>
</dbReference>